<dbReference type="GO" id="GO:0016787">
    <property type="term" value="F:hydrolase activity"/>
    <property type="evidence" value="ECO:0007669"/>
    <property type="project" value="UniProtKB-KW"/>
</dbReference>
<keyword evidence="2" id="KW-0378">Hydrolase</keyword>
<protein>
    <submittedName>
        <fullName evidence="2">GDSL Lipase/Acylhydrolase family protein</fullName>
    </submittedName>
</protein>
<evidence type="ECO:0000313" key="2">
    <source>
        <dbReference type="EMBL" id="EYE91662.1"/>
    </source>
</evidence>
<reference evidence="3" key="1">
    <citation type="journal article" date="2014" name="Nat. Commun.">
        <title>Genomic adaptations of the halophilic Dead Sea filamentous fungus Eurotium rubrum.</title>
        <authorList>
            <person name="Kis-Papo T."/>
            <person name="Weig A.R."/>
            <person name="Riley R."/>
            <person name="Persoh D."/>
            <person name="Salamov A."/>
            <person name="Sun H."/>
            <person name="Lipzen A."/>
            <person name="Wasser S.P."/>
            <person name="Rambold G."/>
            <person name="Grigoriev I.V."/>
            <person name="Nevo E."/>
        </authorList>
    </citation>
    <scope>NUCLEOTIDE SEQUENCE [LARGE SCALE GENOMIC DNA]</scope>
    <source>
        <strain evidence="3">CBS 135680</strain>
    </source>
</reference>
<dbReference type="Proteomes" id="UP000019804">
    <property type="component" value="Unassembled WGS sequence"/>
</dbReference>
<dbReference type="InterPro" id="IPR045136">
    <property type="entry name" value="Iah1-like"/>
</dbReference>
<dbReference type="InterPro" id="IPR036514">
    <property type="entry name" value="SGNH_hydro_sf"/>
</dbReference>
<dbReference type="InterPro" id="IPR013830">
    <property type="entry name" value="SGNH_hydro"/>
</dbReference>
<dbReference type="EMBL" id="KK088442">
    <property type="protein sequence ID" value="EYE91662.1"/>
    <property type="molecule type" value="Genomic_DNA"/>
</dbReference>
<dbReference type="FunFam" id="3.40.50.1110:FF:000019">
    <property type="entry name" value="GDSL Lipase/Acylhydrolase family protein"/>
    <property type="match status" value="1"/>
</dbReference>
<dbReference type="Gene3D" id="3.40.50.1110">
    <property type="entry name" value="SGNH hydrolase"/>
    <property type="match status" value="1"/>
</dbReference>
<dbReference type="PANTHER" id="PTHR14209:SF19">
    <property type="entry name" value="ISOAMYL ACETATE-HYDROLYZING ESTERASE 1 HOMOLOG"/>
    <property type="match status" value="1"/>
</dbReference>
<dbReference type="AlphaFoldDB" id="A0A017S3Z2"/>
<dbReference type="STRING" id="1388766.A0A017S3Z2"/>
<dbReference type="Pfam" id="PF13472">
    <property type="entry name" value="Lipase_GDSL_2"/>
    <property type="match status" value="1"/>
</dbReference>
<name>A0A017S3Z2_ASPRC</name>
<keyword evidence="3" id="KW-1185">Reference proteome</keyword>
<accession>A0A017S3Z2</accession>
<dbReference type="GeneID" id="63700087"/>
<evidence type="ECO:0000259" key="1">
    <source>
        <dbReference type="Pfam" id="PF13472"/>
    </source>
</evidence>
<evidence type="ECO:0000313" key="3">
    <source>
        <dbReference type="Proteomes" id="UP000019804"/>
    </source>
</evidence>
<dbReference type="RefSeq" id="XP_040635352.1">
    <property type="nucleotide sequence ID" value="XM_040784963.1"/>
</dbReference>
<dbReference type="HOGENOM" id="CLU_051989_0_0_1"/>
<organism evidence="2 3">
    <name type="scientific">Aspergillus ruber (strain CBS 135680)</name>
    <dbReference type="NCBI Taxonomy" id="1388766"/>
    <lineage>
        <taxon>Eukaryota</taxon>
        <taxon>Fungi</taxon>
        <taxon>Dikarya</taxon>
        <taxon>Ascomycota</taxon>
        <taxon>Pezizomycotina</taxon>
        <taxon>Eurotiomycetes</taxon>
        <taxon>Eurotiomycetidae</taxon>
        <taxon>Eurotiales</taxon>
        <taxon>Aspergillaceae</taxon>
        <taxon>Aspergillus</taxon>
        <taxon>Aspergillus subgen. Aspergillus</taxon>
    </lineage>
</organism>
<feature type="domain" description="SGNH hydrolase-type esterase" evidence="1">
    <location>
        <begin position="18"/>
        <end position="223"/>
    </location>
</feature>
<sequence>MSTNDSEVLYKPYDQFILFGDSITQNSCQRDLDFGFFGALQDAYIRKLDVINRGFSGYNTAHAVKVFPKFFPQPETAMVRFMTIFFGANDASLPRNAQYVSLDDYKKNLQTIIEHPATKAQNPRIILIAPPPINEYQLESFDASKGLQHPSRTAHHAKSYAEAAREVGASLNVPVADLWTAFMNATGWKESQALPGSRDLPNDENLSQLLSDGLHFTSEGYKIMFDVVMGTIRKNWPGQDPEKLPFVFPGWVDAPK</sequence>
<proteinExistence type="predicted"/>
<dbReference type="PANTHER" id="PTHR14209">
    <property type="entry name" value="ISOAMYL ACETATE-HYDROLYZING ESTERASE 1"/>
    <property type="match status" value="1"/>
</dbReference>
<dbReference type="CDD" id="cd01838">
    <property type="entry name" value="Isoamyl_acetate_hydrolase_like"/>
    <property type="match status" value="1"/>
</dbReference>
<gene>
    <name evidence="2" type="ORF">EURHEDRAFT_464461</name>
</gene>
<dbReference type="OrthoDB" id="671439at2759"/>
<dbReference type="SUPFAM" id="SSF52266">
    <property type="entry name" value="SGNH hydrolase"/>
    <property type="match status" value="1"/>
</dbReference>